<keyword evidence="4" id="KW-0378">Hydrolase</keyword>
<feature type="compositionally biased region" description="Low complexity" evidence="1">
    <location>
        <begin position="827"/>
        <end position="838"/>
    </location>
</feature>
<gene>
    <name evidence="4" type="ORF">BJY17_001126</name>
</gene>
<feature type="transmembrane region" description="Helical" evidence="2">
    <location>
        <begin position="199"/>
        <end position="218"/>
    </location>
</feature>
<dbReference type="PANTHER" id="PTHR42736">
    <property type="entry name" value="PROTEIN-GLUTAMINE GAMMA-GLUTAMYLTRANSFERASE"/>
    <property type="match status" value="1"/>
</dbReference>
<dbReference type="Pfam" id="PF01841">
    <property type="entry name" value="Transglut_core"/>
    <property type="match status" value="1"/>
</dbReference>
<feature type="transmembrane region" description="Helical" evidence="2">
    <location>
        <begin position="239"/>
        <end position="261"/>
    </location>
</feature>
<feature type="transmembrane region" description="Helical" evidence="2">
    <location>
        <begin position="82"/>
        <end position="100"/>
    </location>
</feature>
<dbReference type="RefSeq" id="WP_179550501.1">
    <property type="nucleotide sequence ID" value="NZ_JACCFI010000001.1"/>
</dbReference>
<dbReference type="InterPro" id="IPR052901">
    <property type="entry name" value="Bact_TGase-like"/>
</dbReference>
<sequence length="838" mass="89501">MTESSTPVHAVPAAPAPVAPSALRPFPKRAWPDVAIISVLSLLGVIGYETSFGDYNFLVAGIGGLVVGTAFGVLGYVLRLGVVTNVLAALLGYFLFGSALTMPAQSLFGVVPTLESLAGLALGAVWGWADIVTIQTPVEAPYYIPVVPYFATWLVALVGTMLASRWLTVRRTPLRATVLLIGPALLFLSGILLGTDETYFAGVRGVAFAAIALIWLGWRRQAAPAASDEGAARLRRRKFAGTGMLVTGAVLVGALAGTALAPTQPDRFVLREEITPPFDPLAFPSPLAGFRAYTKDLADTTLFTAKGLEPGDVIRLASMDSYDGRLWNVAGPDDMASSDGGFELVGETLPLPELMRAGAERSAEIEIAAYDDVWLPGVGYPTRLAFDDAASAASAGDLRYNSATGTAVLTSGVDEEYRYSIDATLQKGIDDDDLINTPAAMIDLPPVENTPDVVVAKAQEFAGGAETPIEQLRAIETALKTQGFLSHGLASDAVPSRAGHGADRMIELFTRSQMIGDEEQYASAMALMARYLGYPARVVMGFAPQIGEDAEAVEVVGDDVTAWVEVAFEDVGWVAFHPTPDETDIPQDQTPKPKSEPQPQVRQPPRSDNEDEDLLTAVEIDDSDDEKKNQPFTIPLWAWITAGVVGIPLLLFFGTMLVIAVIKARRRRRRRNRGSGDRRVAGAWDELTDEFAELGFDVPRVGSRRQTATVIERQLREQGLGDARGAHTDTGPVRVVRADAPASGIRVMPLADATDRAVFGGEEIEQSVVDESWSAASEAVGLARAASGRLRRLFSRFRIRSKRDWAQVDISGAKPAKPARPAKRAEPASGEAAAPAAG</sequence>
<feature type="transmembrane region" description="Helical" evidence="2">
    <location>
        <begin position="141"/>
        <end position="162"/>
    </location>
</feature>
<dbReference type="Gene3D" id="3.10.620.30">
    <property type="match status" value="1"/>
</dbReference>
<keyword evidence="2" id="KW-0472">Membrane</keyword>
<dbReference type="Proteomes" id="UP000549066">
    <property type="component" value="Unassembled WGS sequence"/>
</dbReference>
<keyword evidence="4" id="KW-0645">Protease</keyword>
<reference evidence="4 5" key="1">
    <citation type="submission" date="2020-07" db="EMBL/GenBank/DDBJ databases">
        <title>Sequencing the genomes of 1000 actinobacteria strains.</title>
        <authorList>
            <person name="Klenk H.-P."/>
        </authorList>
    </citation>
    <scope>NUCLEOTIDE SEQUENCE [LARGE SCALE GENOMIC DNA]</scope>
    <source>
        <strain evidence="4 5">DSM 8598</strain>
    </source>
</reference>
<feature type="transmembrane region" description="Helical" evidence="2">
    <location>
        <begin position="107"/>
        <end position="129"/>
    </location>
</feature>
<evidence type="ECO:0000259" key="3">
    <source>
        <dbReference type="SMART" id="SM00460"/>
    </source>
</evidence>
<feature type="transmembrane region" description="Helical" evidence="2">
    <location>
        <begin position="30"/>
        <end position="48"/>
    </location>
</feature>
<dbReference type="SUPFAM" id="SSF54001">
    <property type="entry name" value="Cysteine proteinases"/>
    <property type="match status" value="1"/>
</dbReference>
<dbReference type="GO" id="GO:0006508">
    <property type="term" value="P:proteolysis"/>
    <property type="evidence" value="ECO:0007669"/>
    <property type="project" value="UniProtKB-KW"/>
</dbReference>
<name>A0A852WQV9_9MICO</name>
<dbReference type="AlphaFoldDB" id="A0A852WQV9"/>
<proteinExistence type="predicted"/>
<dbReference type="InterPro" id="IPR002931">
    <property type="entry name" value="Transglutaminase-like"/>
</dbReference>
<evidence type="ECO:0000313" key="5">
    <source>
        <dbReference type="Proteomes" id="UP000549066"/>
    </source>
</evidence>
<dbReference type="InterPro" id="IPR038765">
    <property type="entry name" value="Papain-like_cys_pep_sf"/>
</dbReference>
<feature type="transmembrane region" description="Helical" evidence="2">
    <location>
        <begin position="174"/>
        <end position="193"/>
    </location>
</feature>
<feature type="region of interest" description="Disordered" evidence="1">
    <location>
        <begin position="808"/>
        <end position="838"/>
    </location>
</feature>
<feature type="compositionally biased region" description="Polar residues" evidence="1">
    <location>
        <begin position="586"/>
        <end position="601"/>
    </location>
</feature>
<feature type="transmembrane region" description="Helical" evidence="2">
    <location>
        <begin position="55"/>
        <end position="76"/>
    </location>
</feature>
<evidence type="ECO:0000256" key="2">
    <source>
        <dbReference type="SAM" id="Phobius"/>
    </source>
</evidence>
<keyword evidence="2" id="KW-1133">Transmembrane helix</keyword>
<dbReference type="PANTHER" id="PTHR42736:SF1">
    <property type="entry name" value="PROTEIN-GLUTAMINE GAMMA-GLUTAMYLTRANSFERASE"/>
    <property type="match status" value="1"/>
</dbReference>
<keyword evidence="2" id="KW-0812">Transmembrane</keyword>
<dbReference type="EMBL" id="JACCFI010000001">
    <property type="protein sequence ID" value="NYG20379.1"/>
    <property type="molecule type" value="Genomic_DNA"/>
</dbReference>
<feature type="transmembrane region" description="Helical" evidence="2">
    <location>
        <begin position="636"/>
        <end position="662"/>
    </location>
</feature>
<organism evidence="4 5">
    <name type="scientific">Agromyces hippuratus</name>
    <dbReference type="NCBI Taxonomy" id="286438"/>
    <lineage>
        <taxon>Bacteria</taxon>
        <taxon>Bacillati</taxon>
        <taxon>Actinomycetota</taxon>
        <taxon>Actinomycetes</taxon>
        <taxon>Micrococcales</taxon>
        <taxon>Microbacteriaceae</taxon>
        <taxon>Agromyces</taxon>
    </lineage>
</organism>
<dbReference type="SMART" id="SM00460">
    <property type="entry name" value="TGc"/>
    <property type="match status" value="1"/>
</dbReference>
<dbReference type="GO" id="GO:0008233">
    <property type="term" value="F:peptidase activity"/>
    <property type="evidence" value="ECO:0007669"/>
    <property type="project" value="UniProtKB-KW"/>
</dbReference>
<feature type="region of interest" description="Disordered" evidence="1">
    <location>
        <begin position="578"/>
        <end position="612"/>
    </location>
</feature>
<keyword evidence="5" id="KW-1185">Reference proteome</keyword>
<feature type="domain" description="Transglutaminase-like" evidence="3">
    <location>
        <begin position="510"/>
        <end position="580"/>
    </location>
</feature>
<protein>
    <submittedName>
        <fullName evidence="4">Transglutaminase-like putative cysteine protease</fullName>
    </submittedName>
</protein>
<comment type="caution">
    <text evidence="4">The sequence shown here is derived from an EMBL/GenBank/DDBJ whole genome shotgun (WGS) entry which is preliminary data.</text>
</comment>
<evidence type="ECO:0000313" key="4">
    <source>
        <dbReference type="EMBL" id="NYG20379.1"/>
    </source>
</evidence>
<evidence type="ECO:0000256" key="1">
    <source>
        <dbReference type="SAM" id="MobiDB-lite"/>
    </source>
</evidence>
<accession>A0A852WQV9</accession>